<accession>A0AAF1BX07</accession>
<dbReference type="PRINTS" id="PR00481">
    <property type="entry name" value="LAMNOPPTDASE"/>
</dbReference>
<dbReference type="NCBIfam" id="NF002073">
    <property type="entry name" value="PRK00913.1-2"/>
    <property type="match status" value="1"/>
</dbReference>
<feature type="binding site" evidence="8">
    <location>
        <position position="340"/>
    </location>
    <ligand>
        <name>Mn(2+)</name>
        <dbReference type="ChEBI" id="CHEBI:29035"/>
        <label>1</label>
    </ligand>
</feature>
<dbReference type="AlphaFoldDB" id="A0AAF1BX07"/>
<reference evidence="10" key="1">
    <citation type="submission" date="2017-12" db="EMBL/GenBank/DDBJ databases">
        <authorList>
            <person name="Thomas-White K."/>
            <person name="Wolfe A.J."/>
        </authorList>
    </citation>
    <scope>NUCLEOTIDE SEQUENCE</scope>
    <source>
        <strain evidence="10">UMB0763</strain>
    </source>
</reference>
<comment type="catalytic activity">
    <reaction evidence="2 8">
        <text>Release of an N-terminal amino acid, preferentially leucine, but not glutamic or aspartic acids.</text>
        <dbReference type="EC" id="3.4.11.10"/>
    </reaction>
</comment>
<dbReference type="Pfam" id="PF02789">
    <property type="entry name" value="Peptidase_M17_N"/>
    <property type="match status" value="1"/>
</dbReference>
<dbReference type="KEGG" id="cpyr:CYJ47_03950"/>
<evidence type="ECO:0000256" key="6">
    <source>
        <dbReference type="ARBA" id="ARBA00022801"/>
    </source>
</evidence>
<dbReference type="EMBL" id="CP136958">
    <property type="protein sequence ID" value="WOT02932.1"/>
    <property type="molecule type" value="Genomic_DNA"/>
</dbReference>
<reference evidence="10" key="2">
    <citation type="submission" date="2023-10" db="EMBL/GenBank/DDBJ databases">
        <authorList>
            <person name="Choi B."/>
        </authorList>
    </citation>
    <scope>NUCLEOTIDE SEQUENCE</scope>
    <source>
        <strain evidence="10">UMB0763</strain>
    </source>
</reference>
<feature type="binding site" evidence="8">
    <location>
        <position position="281"/>
    </location>
    <ligand>
        <name>Mn(2+)</name>
        <dbReference type="ChEBI" id="CHEBI:29035"/>
        <label>2</label>
    </ligand>
</feature>
<protein>
    <recommendedName>
        <fullName evidence="8">Probable cytosol aminopeptidase</fullName>
        <ecNumber evidence="8">3.4.11.1</ecNumber>
    </recommendedName>
    <alternativeName>
        <fullName evidence="8">Leucine aminopeptidase</fullName>
        <shortName evidence="8">LAP</shortName>
        <ecNumber evidence="8">3.4.11.10</ecNumber>
    </alternativeName>
    <alternativeName>
        <fullName evidence="8">Leucyl aminopeptidase</fullName>
    </alternativeName>
</protein>
<comment type="similarity">
    <text evidence="3 8">Belongs to the peptidase M17 family.</text>
</comment>
<evidence type="ECO:0000256" key="8">
    <source>
        <dbReference type="HAMAP-Rule" id="MF_00181"/>
    </source>
</evidence>
<organism evidence="10 11">
    <name type="scientific">Corynebacterium pyruviciproducens</name>
    <dbReference type="NCBI Taxonomy" id="598660"/>
    <lineage>
        <taxon>Bacteria</taxon>
        <taxon>Bacillati</taxon>
        <taxon>Actinomycetota</taxon>
        <taxon>Actinomycetes</taxon>
        <taxon>Mycobacteriales</taxon>
        <taxon>Corynebacteriaceae</taxon>
        <taxon>Corynebacterium</taxon>
    </lineage>
</organism>
<feature type="active site" evidence="8">
    <location>
        <position position="344"/>
    </location>
</feature>
<dbReference type="PROSITE" id="PS00631">
    <property type="entry name" value="CYTOSOL_AP"/>
    <property type="match status" value="1"/>
</dbReference>
<dbReference type="GO" id="GO:0006508">
    <property type="term" value="P:proteolysis"/>
    <property type="evidence" value="ECO:0007669"/>
    <property type="project" value="UniProtKB-KW"/>
</dbReference>
<keyword evidence="5 8" id="KW-0645">Protease</keyword>
<comment type="function">
    <text evidence="7 8">Presumably involved in the processing and regular turnover of intracellular proteins. Catalyzes the removal of unsubstituted N-terminal amino acids from various peptides.</text>
</comment>
<dbReference type="PANTHER" id="PTHR11963">
    <property type="entry name" value="LEUCINE AMINOPEPTIDASE-RELATED"/>
    <property type="match status" value="1"/>
</dbReference>
<feature type="active site" evidence="8">
    <location>
        <position position="270"/>
    </location>
</feature>
<dbReference type="EC" id="3.4.11.10" evidence="8"/>
<comment type="subcellular location">
    <subcellularLocation>
        <location evidence="8">Cytoplasm</location>
    </subcellularLocation>
</comment>
<dbReference type="HAMAP" id="MF_00181">
    <property type="entry name" value="Cytosol_peptidase_M17"/>
    <property type="match status" value="1"/>
</dbReference>
<comment type="catalytic activity">
    <reaction evidence="1 8">
        <text>Release of an N-terminal amino acid, Xaa-|-Yaa-, in which Xaa is preferably Leu, but may be other amino acids including Pro although not Arg or Lys, and Yaa may be Pro. Amino acid amides and methyl esters are also readily hydrolyzed, but rates on arylamides are exceedingly low.</text>
        <dbReference type="EC" id="3.4.11.1"/>
    </reaction>
</comment>
<dbReference type="Gene3D" id="3.40.220.10">
    <property type="entry name" value="Leucine Aminopeptidase, subunit E, domain 1"/>
    <property type="match status" value="1"/>
</dbReference>
<dbReference type="InterPro" id="IPR043472">
    <property type="entry name" value="Macro_dom-like"/>
</dbReference>
<evidence type="ECO:0000259" key="9">
    <source>
        <dbReference type="PROSITE" id="PS00631"/>
    </source>
</evidence>
<dbReference type="GO" id="GO:0005737">
    <property type="term" value="C:cytoplasm"/>
    <property type="evidence" value="ECO:0007669"/>
    <property type="project" value="UniProtKB-SubCell"/>
</dbReference>
<dbReference type="InterPro" id="IPR008283">
    <property type="entry name" value="Peptidase_M17_N"/>
</dbReference>
<dbReference type="GO" id="GO:0070006">
    <property type="term" value="F:metalloaminopeptidase activity"/>
    <property type="evidence" value="ECO:0007669"/>
    <property type="project" value="InterPro"/>
</dbReference>
<sequence length="496" mass="51869">MSGVDFPQGHTVTVTGGKKIPKDTEAVIVGLFSDDVADGKSTDEITRSLVAVGHDGHWKRARTVRTGDHVVLGVGLGKKSELTQDKLRQAAAIALNRLHPVSRVATTLGNVEVSANASGKAPLVSNNAAVAEGLILGSYAFDGLKTNPTPHGDCTITLVGGSKKDIEAASIRAEAVILTRDLVNTPSSHLYPETYALEAERIAHEYGLEVEVLGPKELKKQGFGGILAVGGGSARLPRLVSVTYKAGKGSTSVGLVGKGITFDTGGISIKPAGGMDDMISDMGGSASVLATAVAAARLKLPISVTAYLPMAENMPGGAAYRPGDVITHYGGITSEIRNTDAEGRLVLADGLAYASTKKHDYIIDVATLTGAQIVALGNRTSGIMGTPQLRDLLAQTGRSVGEDAWSMPITEEVRDTMKSDVADVRNMGERPGGMLSAAAYLEHFVSSKVQWAHIDIAGPSYNTGSRWGYTPKRGTGVPVRTLLAGLEILAQKKKKK</sequence>
<evidence type="ECO:0000256" key="2">
    <source>
        <dbReference type="ARBA" id="ARBA00000967"/>
    </source>
</evidence>
<evidence type="ECO:0000256" key="5">
    <source>
        <dbReference type="ARBA" id="ARBA00022670"/>
    </source>
</evidence>
<dbReference type="Proteomes" id="UP000234560">
    <property type="component" value="Chromosome"/>
</dbReference>
<dbReference type="EC" id="3.4.11.1" evidence="8"/>
<proteinExistence type="inferred from homology"/>
<keyword evidence="6 8" id="KW-0378">Hydrolase</keyword>
<feature type="binding site" evidence="8">
    <location>
        <position position="342"/>
    </location>
    <ligand>
        <name>Mn(2+)</name>
        <dbReference type="ChEBI" id="CHEBI:29035"/>
        <label>1</label>
    </ligand>
</feature>
<dbReference type="InterPro" id="IPR011356">
    <property type="entry name" value="Leucine_aapep/pepB"/>
</dbReference>
<evidence type="ECO:0000256" key="7">
    <source>
        <dbReference type="ARBA" id="ARBA00049972"/>
    </source>
</evidence>
<dbReference type="SUPFAM" id="SSF52949">
    <property type="entry name" value="Macro domain-like"/>
    <property type="match status" value="1"/>
</dbReference>
<keyword evidence="8" id="KW-0963">Cytoplasm</keyword>
<keyword evidence="8" id="KW-0464">Manganese</keyword>
<keyword evidence="4 8" id="KW-0031">Aminopeptidase</keyword>
<feature type="binding site" evidence="8">
    <location>
        <position position="258"/>
    </location>
    <ligand>
        <name>Mn(2+)</name>
        <dbReference type="ChEBI" id="CHEBI:29035"/>
        <label>2</label>
    </ligand>
</feature>
<evidence type="ECO:0000313" key="10">
    <source>
        <dbReference type="EMBL" id="WOT02932.1"/>
    </source>
</evidence>
<dbReference type="CDD" id="cd00433">
    <property type="entry name" value="Peptidase_M17"/>
    <property type="match status" value="1"/>
</dbReference>
<gene>
    <name evidence="8" type="primary">pepA</name>
    <name evidence="10" type="ORF">CYJ47_03950</name>
</gene>
<evidence type="ECO:0000256" key="1">
    <source>
        <dbReference type="ARBA" id="ARBA00000135"/>
    </source>
</evidence>
<feature type="domain" description="Cytosol aminopeptidase" evidence="9">
    <location>
        <begin position="338"/>
        <end position="345"/>
    </location>
</feature>
<feature type="binding site" evidence="8">
    <location>
        <position position="342"/>
    </location>
    <ligand>
        <name>Mn(2+)</name>
        <dbReference type="ChEBI" id="CHEBI:29035"/>
        <label>2</label>
    </ligand>
</feature>
<dbReference type="Pfam" id="PF00883">
    <property type="entry name" value="Peptidase_M17"/>
    <property type="match status" value="1"/>
</dbReference>
<feature type="binding site" evidence="8">
    <location>
        <position position="263"/>
    </location>
    <ligand>
        <name>Mn(2+)</name>
        <dbReference type="ChEBI" id="CHEBI:29035"/>
        <label>1</label>
    </ligand>
</feature>
<name>A0AAF1BX07_9CORY</name>
<evidence type="ECO:0000256" key="4">
    <source>
        <dbReference type="ARBA" id="ARBA00022438"/>
    </source>
</evidence>
<keyword evidence="8" id="KW-0479">Metal-binding</keyword>
<feature type="binding site" evidence="8">
    <location>
        <position position="263"/>
    </location>
    <ligand>
        <name>Mn(2+)</name>
        <dbReference type="ChEBI" id="CHEBI:29035"/>
        <label>2</label>
    </ligand>
</feature>
<dbReference type="RefSeq" id="WP_101679145.1">
    <property type="nucleotide sequence ID" value="NZ_CAMIHY010000041.1"/>
</dbReference>
<dbReference type="InterPro" id="IPR000819">
    <property type="entry name" value="Peptidase_M17_C"/>
</dbReference>
<dbReference type="PANTHER" id="PTHR11963:SF23">
    <property type="entry name" value="CYTOSOL AMINOPEPTIDASE"/>
    <property type="match status" value="1"/>
</dbReference>
<dbReference type="GO" id="GO:0030145">
    <property type="term" value="F:manganese ion binding"/>
    <property type="evidence" value="ECO:0007669"/>
    <property type="project" value="UniProtKB-UniRule"/>
</dbReference>
<dbReference type="InterPro" id="IPR023042">
    <property type="entry name" value="Peptidase_M17_leu_NH2_pept"/>
</dbReference>
<dbReference type="Gene3D" id="3.40.630.10">
    <property type="entry name" value="Zn peptidases"/>
    <property type="match status" value="1"/>
</dbReference>
<comment type="cofactor">
    <cofactor evidence="8">
        <name>Mn(2+)</name>
        <dbReference type="ChEBI" id="CHEBI:29035"/>
    </cofactor>
    <text evidence="8">Binds 2 manganese ions per subunit.</text>
</comment>
<evidence type="ECO:0000256" key="3">
    <source>
        <dbReference type="ARBA" id="ARBA00009528"/>
    </source>
</evidence>
<evidence type="ECO:0000313" key="11">
    <source>
        <dbReference type="Proteomes" id="UP000234560"/>
    </source>
</evidence>
<dbReference type="SUPFAM" id="SSF53187">
    <property type="entry name" value="Zn-dependent exopeptidases"/>
    <property type="match status" value="1"/>
</dbReference>